<dbReference type="FunFam" id="3.30.70.330:FF:000001">
    <property type="entry name" value="50S ribosomal protein L23"/>
    <property type="match status" value="1"/>
</dbReference>
<dbReference type="GO" id="GO:0003735">
    <property type="term" value="F:structural constituent of ribosome"/>
    <property type="evidence" value="ECO:0007669"/>
    <property type="project" value="InterPro"/>
</dbReference>
<dbReference type="SUPFAM" id="SSF54189">
    <property type="entry name" value="Ribosomal proteins S24e, L23 and L15e"/>
    <property type="match status" value="1"/>
</dbReference>
<keyword evidence="5 6" id="KW-0687">Ribonucleoprotein</keyword>
<name>A0A7C2CS17_DICTH</name>
<gene>
    <name evidence="6" type="primary">rplW</name>
    <name evidence="8" type="ORF">ENU78_03870</name>
</gene>
<comment type="similarity">
    <text evidence="1 6 7">Belongs to the universal ribosomal protein uL23 family.</text>
</comment>
<dbReference type="InterPro" id="IPR012677">
    <property type="entry name" value="Nucleotide-bd_a/b_plait_sf"/>
</dbReference>
<dbReference type="PROSITE" id="PS00050">
    <property type="entry name" value="RIBOSOMAL_L23"/>
    <property type="match status" value="1"/>
</dbReference>
<comment type="caution">
    <text evidence="8">The sequence shown here is derived from an EMBL/GenBank/DDBJ whole genome shotgun (WGS) entry which is preliminary data.</text>
</comment>
<evidence type="ECO:0000256" key="2">
    <source>
        <dbReference type="ARBA" id="ARBA00022730"/>
    </source>
</evidence>
<reference evidence="8" key="1">
    <citation type="journal article" date="2020" name="mSystems">
        <title>Genome- and Community-Level Interaction Insights into Carbon Utilization and Element Cycling Functions of Hydrothermarchaeota in Hydrothermal Sediment.</title>
        <authorList>
            <person name="Zhou Z."/>
            <person name="Liu Y."/>
            <person name="Xu W."/>
            <person name="Pan J."/>
            <person name="Luo Z.H."/>
            <person name="Li M."/>
        </authorList>
    </citation>
    <scope>NUCLEOTIDE SEQUENCE [LARGE SCALE GENOMIC DNA]</scope>
    <source>
        <strain evidence="8">SpSt-70</strain>
    </source>
</reference>
<proteinExistence type="inferred from homology"/>
<dbReference type="NCBIfam" id="NF004363">
    <property type="entry name" value="PRK05738.2-4"/>
    <property type="match status" value="1"/>
</dbReference>
<dbReference type="GO" id="GO:0019843">
    <property type="term" value="F:rRNA binding"/>
    <property type="evidence" value="ECO:0007669"/>
    <property type="project" value="UniProtKB-UniRule"/>
</dbReference>
<dbReference type="InterPro" id="IPR012678">
    <property type="entry name" value="Ribosomal_uL23/eL15/eS24_sf"/>
</dbReference>
<evidence type="ECO:0000256" key="4">
    <source>
        <dbReference type="ARBA" id="ARBA00022980"/>
    </source>
</evidence>
<dbReference type="Pfam" id="PF00276">
    <property type="entry name" value="Ribosomal_L23"/>
    <property type="match status" value="1"/>
</dbReference>
<evidence type="ECO:0000313" key="8">
    <source>
        <dbReference type="EMBL" id="HGK23573.1"/>
    </source>
</evidence>
<dbReference type="PANTHER" id="PTHR11620">
    <property type="entry name" value="60S RIBOSOMAL PROTEIN L23A"/>
    <property type="match status" value="1"/>
</dbReference>
<dbReference type="HAMAP" id="MF_01369_B">
    <property type="entry name" value="Ribosomal_uL23_B"/>
    <property type="match status" value="1"/>
</dbReference>
<protein>
    <recommendedName>
        <fullName evidence="6">Large ribosomal subunit protein uL23</fullName>
    </recommendedName>
</protein>
<evidence type="ECO:0000256" key="5">
    <source>
        <dbReference type="ARBA" id="ARBA00023274"/>
    </source>
</evidence>
<dbReference type="Gene3D" id="3.30.70.330">
    <property type="match status" value="1"/>
</dbReference>
<comment type="function">
    <text evidence="6">One of the early assembly proteins it binds 23S rRNA. One of the proteins that surrounds the polypeptide exit tunnel on the outside of the ribosome. Forms the main docking site for trigger factor binding to the ribosome.</text>
</comment>
<keyword evidence="2 6" id="KW-0699">rRNA-binding</keyword>
<dbReference type="EMBL" id="DTDV01000012">
    <property type="protein sequence ID" value="HGK23573.1"/>
    <property type="molecule type" value="Genomic_DNA"/>
</dbReference>
<organism evidence="8">
    <name type="scientific">Dictyoglomus thermophilum</name>
    <dbReference type="NCBI Taxonomy" id="14"/>
    <lineage>
        <taxon>Bacteria</taxon>
        <taxon>Pseudomonadati</taxon>
        <taxon>Dictyoglomota</taxon>
        <taxon>Dictyoglomia</taxon>
        <taxon>Dictyoglomales</taxon>
        <taxon>Dictyoglomaceae</taxon>
        <taxon>Dictyoglomus</taxon>
    </lineage>
</organism>
<comment type="subunit">
    <text evidence="6">Part of the 50S ribosomal subunit. Contacts protein L29, and trigger factor when it is bound to the ribosome.</text>
</comment>
<keyword evidence="4 6" id="KW-0689">Ribosomal protein</keyword>
<dbReference type="InterPro" id="IPR013025">
    <property type="entry name" value="Ribosomal_uL23-like"/>
</dbReference>
<dbReference type="RefSeq" id="WP_012548507.1">
    <property type="nucleotide sequence ID" value="NZ_VTFL01000008.1"/>
</dbReference>
<dbReference type="GO" id="GO:0005840">
    <property type="term" value="C:ribosome"/>
    <property type="evidence" value="ECO:0007669"/>
    <property type="project" value="UniProtKB-KW"/>
</dbReference>
<dbReference type="GO" id="GO:1990904">
    <property type="term" value="C:ribonucleoprotein complex"/>
    <property type="evidence" value="ECO:0007669"/>
    <property type="project" value="UniProtKB-KW"/>
</dbReference>
<evidence type="ECO:0000256" key="1">
    <source>
        <dbReference type="ARBA" id="ARBA00006700"/>
    </source>
</evidence>
<dbReference type="AlphaFoldDB" id="A0A7C2CS17"/>
<sequence>MRDPYTIILKPVLTEKSLNLAKQNKYVFEVAKDANKIEIGKAVEEIFKVKVKSVAVINEKPKRRRLGISQGFTSTKKKAIVTLEPGYKIELISGV</sequence>
<evidence type="ECO:0000256" key="3">
    <source>
        <dbReference type="ARBA" id="ARBA00022884"/>
    </source>
</evidence>
<dbReference type="InterPro" id="IPR001014">
    <property type="entry name" value="Ribosomal_uL23_CS"/>
</dbReference>
<accession>A0A7C2CS17</accession>
<dbReference type="OMA" id="DHRAAKP"/>
<evidence type="ECO:0000256" key="6">
    <source>
        <dbReference type="HAMAP-Rule" id="MF_01369"/>
    </source>
</evidence>
<dbReference type="GO" id="GO:0006412">
    <property type="term" value="P:translation"/>
    <property type="evidence" value="ECO:0007669"/>
    <property type="project" value="UniProtKB-UniRule"/>
</dbReference>
<evidence type="ECO:0000256" key="7">
    <source>
        <dbReference type="RuleBase" id="RU003934"/>
    </source>
</evidence>
<keyword evidence="3 6" id="KW-0694">RNA-binding</keyword>